<dbReference type="STRING" id="1294262.GCA_001316085_00710"/>
<dbReference type="InterPro" id="IPR002735">
    <property type="entry name" value="Transl_init_fac_IF2/IF5_dom"/>
</dbReference>
<evidence type="ECO:0000256" key="7">
    <source>
        <dbReference type="ARBA" id="ARBA00031466"/>
    </source>
</evidence>
<evidence type="ECO:0000313" key="13">
    <source>
        <dbReference type="Proteomes" id="UP000322983"/>
    </source>
</evidence>
<name>A0A510E7E3_9CREN</name>
<evidence type="ECO:0000313" key="11">
    <source>
        <dbReference type="EMBL" id="BBG25424.1"/>
    </source>
</evidence>
<proteinExistence type="inferred from homology"/>
<dbReference type="EMBL" id="AP018930">
    <property type="protein sequence ID" value="BBG28218.1"/>
    <property type="molecule type" value="Genomic_DNA"/>
</dbReference>
<evidence type="ECO:0000313" key="12">
    <source>
        <dbReference type="EMBL" id="BBG28218.1"/>
    </source>
</evidence>
<evidence type="ECO:0000256" key="4">
    <source>
        <dbReference type="ARBA" id="ARBA00022314"/>
    </source>
</evidence>
<evidence type="ECO:0000256" key="2">
    <source>
        <dbReference type="ARBA" id="ARBA00010397"/>
    </source>
</evidence>
<dbReference type="GO" id="GO:0003743">
    <property type="term" value="F:translation initiation factor activity"/>
    <property type="evidence" value="ECO:0007669"/>
    <property type="project" value="UniProtKB-UniRule"/>
</dbReference>
<keyword evidence="13" id="KW-1185">Reference proteome</keyword>
<reference evidence="12 13" key="2">
    <citation type="journal article" date="2020" name="Int. J. Syst. Evol. Microbiol.">
        <title>Sulfuracidifex tepidarius gen. nov., sp. nov. and transfer of Sulfolobus metallicus Huber and Stetter 1992 to the genus Sulfuracidifex as Sulfuracidifex metallicus comb. nov.</title>
        <authorList>
            <person name="Itoh T."/>
            <person name="Miura T."/>
            <person name="Sakai H.D."/>
            <person name="Kato S."/>
            <person name="Ohkuma M."/>
            <person name="Takashina T."/>
        </authorList>
    </citation>
    <scope>NUCLEOTIDE SEQUENCE</scope>
    <source>
        <strain evidence="11 13">IC-006</strain>
        <strain evidence="12">IC-007</strain>
    </source>
</reference>
<dbReference type="HAMAP" id="MF_00232">
    <property type="entry name" value="eIF_2_beta"/>
    <property type="match status" value="1"/>
</dbReference>
<keyword evidence="5 9" id="KW-0396">Initiation factor</keyword>
<evidence type="ECO:0000256" key="3">
    <source>
        <dbReference type="ARBA" id="ARBA00011243"/>
    </source>
</evidence>
<organism evidence="12 14">
    <name type="scientific">Sulfuracidifex tepidarius</name>
    <dbReference type="NCBI Taxonomy" id="1294262"/>
    <lineage>
        <taxon>Archaea</taxon>
        <taxon>Thermoproteota</taxon>
        <taxon>Thermoprotei</taxon>
        <taxon>Sulfolobales</taxon>
        <taxon>Sulfolobaceae</taxon>
        <taxon>Sulfuracidifex</taxon>
    </lineage>
</organism>
<comment type="function">
    <text evidence="1 9">eIF-2 functions in the early steps of protein synthesis by forming a ternary complex with GTP and initiator tRNA.</text>
</comment>
<keyword evidence="6 9" id="KW-0648">Protein biosynthesis</keyword>
<evidence type="ECO:0000256" key="6">
    <source>
        <dbReference type="ARBA" id="ARBA00022917"/>
    </source>
</evidence>
<accession>A0A510DYW2</accession>
<dbReference type="FunFam" id="3.30.30.170:FF:000001">
    <property type="entry name" value="Eukaryotic translation initiation factor 2 subunit"/>
    <property type="match status" value="1"/>
</dbReference>
<feature type="domain" description="SUI1" evidence="10">
    <location>
        <begin position="64"/>
        <end position="122"/>
    </location>
</feature>
<dbReference type="Gene3D" id="3.30.30.170">
    <property type="match status" value="1"/>
</dbReference>
<dbReference type="PANTHER" id="PTHR23001">
    <property type="entry name" value="EUKARYOTIC TRANSLATION INITIATION FACTOR"/>
    <property type="match status" value="1"/>
</dbReference>
<evidence type="ECO:0000256" key="9">
    <source>
        <dbReference type="HAMAP-Rule" id="MF_00232"/>
    </source>
</evidence>
<dbReference type="SUPFAM" id="SSF100966">
    <property type="entry name" value="Translation initiation factor 2 beta, aIF2beta, N-terminal domain"/>
    <property type="match status" value="1"/>
</dbReference>
<dbReference type="PROSITE" id="PS50296">
    <property type="entry name" value="SUI1"/>
    <property type="match status" value="1"/>
</dbReference>
<reference evidence="14" key="1">
    <citation type="submission" date="2018-09" db="EMBL/GenBank/DDBJ databases">
        <title>Complete Genome Sequencing of Sulfolobus sp. JCM 16834.</title>
        <authorList>
            <person name="Kato S."/>
            <person name="Itoh T."/>
            <person name="Ohkuma M."/>
        </authorList>
    </citation>
    <scope>NUCLEOTIDE SEQUENCE [LARGE SCALE GENOMIC DNA]</scope>
    <source>
        <strain evidence="14">IC-007</strain>
    </source>
</reference>
<sequence length="162" mass="18383">MFRCRSFATLIIINLNPDVNRVSVSSEKDYLSLLDRLYSKVPEKAKKQGIQALPELNIFNVGNMTIVKNFGEYCDRLRRDLKVCTKYLLKELAAPGTIENNGQLTIQGKFSSQVINTLMERFIHSYVQCMTCKSIDTVLKMDKKVWIISCLACGAQTPVKPL</sequence>
<dbReference type="InterPro" id="IPR016189">
    <property type="entry name" value="Transl_init_fac_IF2/IF5_N"/>
</dbReference>
<protein>
    <recommendedName>
        <fullName evidence="4 9">Translation initiation factor 2 subunit beta</fullName>
    </recommendedName>
    <alternativeName>
        <fullName evidence="7 9">aIF2-beta</fullName>
    </alternativeName>
    <alternativeName>
        <fullName evidence="8 9">eIF-2-beta</fullName>
    </alternativeName>
</protein>
<evidence type="ECO:0000313" key="14">
    <source>
        <dbReference type="Proteomes" id="UP000325030"/>
    </source>
</evidence>
<evidence type="ECO:0000256" key="1">
    <source>
        <dbReference type="ARBA" id="ARBA00003323"/>
    </source>
</evidence>
<dbReference type="KEGG" id="step:IC006_2760"/>
<gene>
    <name evidence="9" type="primary">eif2b</name>
    <name evidence="11" type="ORF">IC006_2760</name>
    <name evidence="12" type="ORF">IC007_2774</name>
</gene>
<dbReference type="InterPro" id="IPR045196">
    <property type="entry name" value="IF2/IF5"/>
</dbReference>
<dbReference type="OrthoDB" id="38099at2157"/>
<evidence type="ECO:0000256" key="5">
    <source>
        <dbReference type="ARBA" id="ARBA00022540"/>
    </source>
</evidence>
<dbReference type="AlphaFoldDB" id="A0A510E7E3"/>
<evidence type="ECO:0000259" key="10">
    <source>
        <dbReference type="PROSITE" id="PS50296"/>
    </source>
</evidence>
<dbReference type="NCBIfam" id="NF003067">
    <property type="entry name" value="PRK03988.1"/>
    <property type="match status" value="1"/>
</dbReference>
<dbReference type="InterPro" id="IPR004458">
    <property type="entry name" value="TIF2_bsu_arc"/>
</dbReference>
<dbReference type="InterPro" id="IPR001950">
    <property type="entry name" value="SUI1"/>
</dbReference>
<dbReference type="PANTHER" id="PTHR23001:SF3">
    <property type="entry name" value="EUKARYOTIC TRANSLATION INITIATION FACTOR 2 SUBUNIT 2"/>
    <property type="match status" value="1"/>
</dbReference>
<accession>A0A510E7E3</accession>
<comment type="similarity">
    <text evidence="2 9">Belongs to the eIF-2-beta/eIF-5 family.</text>
</comment>
<dbReference type="EMBL" id="AP018929">
    <property type="protein sequence ID" value="BBG25424.1"/>
    <property type="molecule type" value="Genomic_DNA"/>
</dbReference>
<dbReference type="Proteomes" id="UP000322983">
    <property type="component" value="Chromosome"/>
</dbReference>
<dbReference type="Proteomes" id="UP000325030">
    <property type="component" value="Chromosome"/>
</dbReference>
<dbReference type="SUPFAM" id="SSF75689">
    <property type="entry name" value="Zinc-binding domain of translation initiation factor 2 beta"/>
    <property type="match status" value="1"/>
</dbReference>
<dbReference type="Pfam" id="PF01873">
    <property type="entry name" value="eIF-5_eIF-2B"/>
    <property type="match status" value="1"/>
</dbReference>
<dbReference type="SMART" id="SM00653">
    <property type="entry name" value="eIF2B_5"/>
    <property type="match status" value="1"/>
</dbReference>
<evidence type="ECO:0000256" key="8">
    <source>
        <dbReference type="ARBA" id="ARBA00032408"/>
    </source>
</evidence>
<dbReference type="InterPro" id="IPR016190">
    <property type="entry name" value="Transl_init_fac_IF2/IF5_Zn-bd"/>
</dbReference>
<comment type="subunit">
    <text evidence="3 9">Heterotrimer composed of an alpha, a beta and a gamma chain.</text>
</comment>